<dbReference type="Pfam" id="PF18204">
    <property type="entry name" value="PGF-CTERM"/>
    <property type="match status" value="1"/>
</dbReference>
<evidence type="ECO:0000256" key="3">
    <source>
        <dbReference type="SAM" id="Phobius"/>
    </source>
</evidence>
<gene>
    <name evidence="6" type="ORF">DK846_11170</name>
</gene>
<keyword evidence="1" id="KW-0732">Signal</keyword>
<feature type="domain" description="PGF-CTERM archaeal protein-sorting signal" evidence="5">
    <location>
        <begin position="862"/>
        <end position="883"/>
    </location>
</feature>
<dbReference type="InterPro" id="IPR024277">
    <property type="entry name" value="DUF3821"/>
</dbReference>
<feature type="region of interest" description="Disordered" evidence="2">
    <location>
        <begin position="842"/>
        <end position="862"/>
    </location>
</feature>
<dbReference type="GO" id="GO:0005886">
    <property type="term" value="C:plasma membrane"/>
    <property type="evidence" value="ECO:0007669"/>
    <property type="project" value="UniProtKB-SubCell"/>
</dbReference>
<dbReference type="OrthoDB" id="118064at2157"/>
<dbReference type="Proteomes" id="UP000245657">
    <property type="component" value="Unassembled WGS sequence"/>
</dbReference>
<dbReference type="InterPro" id="IPR026371">
    <property type="entry name" value="PGF_CTERM"/>
</dbReference>
<feature type="transmembrane region" description="Helical" evidence="3">
    <location>
        <begin position="863"/>
        <end position="881"/>
    </location>
</feature>
<dbReference type="NCBIfam" id="NF041431">
    <property type="entry name" value="S_layer_MEMAR"/>
    <property type="match status" value="1"/>
</dbReference>
<evidence type="ECO:0000256" key="2">
    <source>
        <dbReference type="SAM" id="MobiDB-lite"/>
    </source>
</evidence>
<accession>A0A2V2N4H6</accession>
<dbReference type="GO" id="GO:0030115">
    <property type="term" value="C:S-layer"/>
    <property type="evidence" value="ECO:0007669"/>
    <property type="project" value="UniProtKB-SubCell"/>
</dbReference>
<dbReference type="RefSeq" id="WP_109969036.1">
    <property type="nucleotide sequence ID" value="NZ_CP176093.1"/>
</dbReference>
<feature type="compositionally biased region" description="Low complexity" evidence="2">
    <location>
        <begin position="842"/>
        <end position="853"/>
    </location>
</feature>
<dbReference type="EMBL" id="QGMY01000008">
    <property type="protein sequence ID" value="PWR71418.1"/>
    <property type="molecule type" value="Genomic_DNA"/>
</dbReference>
<evidence type="ECO:0000256" key="1">
    <source>
        <dbReference type="ARBA" id="ARBA00022729"/>
    </source>
</evidence>
<evidence type="ECO:0000259" key="5">
    <source>
        <dbReference type="Pfam" id="PF18204"/>
    </source>
</evidence>
<keyword evidence="7" id="KW-1185">Reference proteome</keyword>
<organism evidence="6 7">
    <name type="scientific">Methanospirillum lacunae</name>
    <dbReference type="NCBI Taxonomy" id="668570"/>
    <lineage>
        <taxon>Archaea</taxon>
        <taxon>Methanobacteriati</taxon>
        <taxon>Methanobacteriota</taxon>
        <taxon>Stenosarchaea group</taxon>
        <taxon>Methanomicrobia</taxon>
        <taxon>Methanomicrobiales</taxon>
        <taxon>Methanospirillaceae</taxon>
        <taxon>Methanospirillum</taxon>
    </lineage>
</organism>
<comment type="caution">
    <text evidence="6">The sequence shown here is derived from an EMBL/GenBank/DDBJ whole genome shotgun (WGS) entry which is preliminary data.</text>
</comment>
<sequence length="884" mass="95768">MNARIVVALMVFVACACVVLPASASINKVSQGGDVFIGEKNLDVSAGMGGAKQIAWWQPGSNSDTEQPADIQSVANSNAFYVSPDIYVGKTGIWYQWNGTVKGSPAINVKEPSVSIKIWDVTANEDVTGKAVPVGNYADFAIETNMQSFSTRPGYQAADGPFKIKVKTSDGGVYEQLVGNNGKTYPLTGLTVSQQLWYWVGEGNDHSKFPKNDGWNTAAEDKNNNRLYKAGVYTFWAECNANAMKDQYKAPDGSDYTGKTVSSVKSVQIATDQVKIEANKDTVVRGNPFSVTVTGVPNAEYFIWVKDTNSMTGASTDQPPMILTTQDNLKQDDPAGPYEIGKYQYEGGAGKTIKQDVPDDPDYHGTKCYAQVKLNSSGTRTVEFKTTKDTKDKKYTVRVERKVGNQFKSDEVDIKVEKGDVTIVAAGDQSYYLGEEVKLSGTNSETDMTYLFVTGPNLPTLGASLKNPKQEINNNQPQSFDEADVQDDDTWEKKWQTQNLELDAGTYTIYAVSAPNDKDHLNDAEYDTVSLVIKKPYIQATASTSVIAKGDKLYIRGTAEGDPSKGVALWVLGKNKVMYDTESVNDDMTFEKEYKEGVTKELYAGQYFVIIQHPMYNDEFDVYPDNPLNPQNVLGTYPTRGSQLFKIGGQGALQGTDAAEALVQAINNAMVDDTYTKLAFLVEEPKVTINPIGEQKVGAKFDVSGTTNLAYDDNDLLVEITSSSFKPTDKSQSGEFSGATGTVKVQQGTDGLNKWSFNVDASTFKPDEYIVRVSGVTTDVVETSLFNVVEAGSTQVKASGSPAANVTPVSSAVKNVTSNATSNVTEKATVLTEKPTTVVTTVPPTQKPTTVPTTPEPTKKSPGFGILATLAGLGAVAFIMLRRN</sequence>
<dbReference type="AlphaFoldDB" id="A0A2V2N4H6"/>
<dbReference type="PROSITE" id="PS51257">
    <property type="entry name" value="PROKAR_LIPOPROTEIN"/>
    <property type="match status" value="1"/>
</dbReference>
<name>A0A2V2N4H6_9EURY</name>
<reference evidence="6 7" key="1">
    <citation type="submission" date="2018-05" db="EMBL/GenBank/DDBJ databases">
        <title>Draft genome of Methanospirillum lacunae Ki8-1.</title>
        <authorList>
            <person name="Dueholm M.S."/>
            <person name="Nielsen P.H."/>
            <person name="Bakmann L.F."/>
            <person name="Otzen D.E."/>
        </authorList>
    </citation>
    <scope>NUCLEOTIDE SEQUENCE [LARGE SCALE GENOMIC DNA]</scope>
    <source>
        <strain evidence="6 7">Ki8-1</strain>
    </source>
</reference>
<keyword evidence="3" id="KW-1133">Transmembrane helix</keyword>
<protein>
    <submittedName>
        <fullName evidence="6">PGF-CTERM sorting domain-containing protein</fullName>
    </submittedName>
</protein>
<evidence type="ECO:0000313" key="7">
    <source>
        <dbReference type="Proteomes" id="UP000245657"/>
    </source>
</evidence>
<dbReference type="NCBIfam" id="TIGR04126">
    <property type="entry name" value="PGF_CTERM"/>
    <property type="match status" value="1"/>
</dbReference>
<evidence type="ECO:0000259" key="4">
    <source>
        <dbReference type="Pfam" id="PF12863"/>
    </source>
</evidence>
<dbReference type="Pfam" id="PF12863">
    <property type="entry name" value="DUF3821"/>
    <property type="match status" value="1"/>
</dbReference>
<keyword evidence="3" id="KW-0812">Transmembrane</keyword>
<feature type="domain" description="DUF3821" evidence="4">
    <location>
        <begin position="31"/>
        <end position="246"/>
    </location>
</feature>
<proteinExistence type="predicted"/>
<keyword evidence="3" id="KW-0472">Membrane</keyword>
<evidence type="ECO:0000313" key="6">
    <source>
        <dbReference type="EMBL" id="PWR71418.1"/>
    </source>
</evidence>
<dbReference type="GeneID" id="97546953"/>